<evidence type="ECO:0000313" key="2">
    <source>
        <dbReference type="EMBL" id="CAL5227982.1"/>
    </source>
</evidence>
<name>A0ABP1G7A6_9CHLO</name>
<reference evidence="2 3" key="1">
    <citation type="submission" date="2024-06" db="EMBL/GenBank/DDBJ databases">
        <authorList>
            <person name="Kraege A."/>
            <person name="Thomma B."/>
        </authorList>
    </citation>
    <scope>NUCLEOTIDE SEQUENCE [LARGE SCALE GENOMIC DNA]</scope>
</reference>
<feature type="region of interest" description="Disordered" evidence="1">
    <location>
        <begin position="537"/>
        <end position="574"/>
    </location>
</feature>
<feature type="compositionally biased region" description="Basic and acidic residues" evidence="1">
    <location>
        <begin position="742"/>
        <end position="753"/>
    </location>
</feature>
<dbReference type="Proteomes" id="UP001497392">
    <property type="component" value="Unassembled WGS sequence"/>
</dbReference>
<feature type="region of interest" description="Disordered" evidence="1">
    <location>
        <begin position="741"/>
        <end position="797"/>
    </location>
</feature>
<feature type="compositionally biased region" description="Polar residues" evidence="1">
    <location>
        <begin position="773"/>
        <end position="782"/>
    </location>
</feature>
<proteinExistence type="predicted"/>
<sequence>MATVALSKEVLQRPQVLPEGSPHQHLGSGHSRQAARIGMHAWQEMRDGRGLTSSQLCNDISGIADKLAVVKLPACPEAGSRPATCALLLASGSDDVVLLPHERLVSSPLLESAIPPSGEAQESEQSQRSAESEERISAAAAALGCLFRMTSADSKAAHQKAKQSRCAEAEGQNVPSCPIVWMVWAESFRDASPSLLLGYALLTSRRESALFLRMATGFGFAQLGDYAGSSLYRLGKRGHRFKCWECGVKKKAPCGDTHRPDLPWCCHRRLGAHLACLATAFTGDSVTLHGNQTSFVPLLPPKETTVISSTQALDFQLGYRPVPTAVVAFTELLSRTAVHPAESINTALGRLSPTCRALWSTHWPTQKRLAALAGDEVAAQELHFWLEETAYFKMPKGQEQELIGAKRSTLEKLVAEAVPHVEGAPCLGGHNRAELPAEISTPEAAAAYLETLSAPPDSQRRNANTGQGRRRLNARAALRQQERSSSPAPALGRPASAGDLPEPSGQPLFCPQSQQLPVARQGSAGLERTRFLPSRSARLKPLACEPDSGKEWVSPASPDEAPQATRRSSPSGLNDMEMEVANELRALQRGVSSTTERYPSASRPLSEMPASRENSMPCSPVPSSPDIARPPKQTRSSVSKRRIAAMSGLSENPNSYRSFSGRGKQRGVASWQQQGAGLRAPDMASKKARLSCSPRKVMHVELEQEGRHPLRDIAFSRQPSSALPADARPPKQMLAGVPQHYGRSEVSQERRAESWSGTLPRADHGGQHGRISGSASDRTTSAPKHPHVPEQEGGQARAVPPTGALPVVLMSPLQLGHVNSCLTLPSELSSKVLAGQLQVLISGHVTPRQAPTSAHTESLGSLLSQVAAHVQGSGPLLKLASAATHGQGMPASTLAPKAGSELEPQPAKKVLPELHPSTVPSRHASQQPASHNLRHPASGAVAQKPGHSLPHVSIQPSLMAPHHGGGRGAGTPWEVLNEGGLLGSADAAVTVQLLPAVKSAVASNKPAEKAQGTSAAAKVLADVDVR</sequence>
<evidence type="ECO:0000313" key="3">
    <source>
        <dbReference type="Proteomes" id="UP001497392"/>
    </source>
</evidence>
<protein>
    <submittedName>
        <fullName evidence="2">G11033 protein</fullName>
    </submittedName>
</protein>
<feature type="region of interest" description="Disordered" evidence="1">
    <location>
        <begin position="883"/>
        <end position="972"/>
    </location>
</feature>
<feature type="region of interest" description="Disordered" evidence="1">
    <location>
        <begin position="587"/>
        <end position="641"/>
    </location>
</feature>
<feature type="region of interest" description="Disordered" evidence="1">
    <location>
        <begin position="476"/>
        <end position="511"/>
    </location>
</feature>
<organism evidence="2 3">
    <name type="scientific">Coccomyxa viridis</name>
    <dbReference type="NCBI Taxonomy" id="1274662"/>
    <lineage>
        <taxon>Eukaryota</taxon>
        <taxon>Viridiplantae</taxon>
        <taxon>Chlorophyta</taxon>
        <taxon>core chlorophytes</taxon>
        <taxon>Trebouxiophyceae</taxon>
        <taxon>Trebouxiophyceae incertae sedis</taxon>
        <taxon>Coccomyxaceae</taxon>
        <taxon>Coccomyxa</taxon>
    </lineage>
</organism>
<feature type="compositionally biased region" description="Low complexity" evidence="1">
    <location>
        <begin position="117"/>
        <end position="129"/>
    </location>
</feature>
<feature type="region of interest" description="Disordered" evidence="1">
    <location>
        <begin position="451"/>
        <end position="470"/>
    </location>
</feature>
<feature type="region of interest" description="Disordered" evidence="1">
    <location>
        <begin position="1006"/>
        <end position="1026"/>
    </location>
</feature>
<feature type="compositionally biased region" description="Polar residues" evidence="1">
    <location>
        <begin position="918"/>
        <end position="930"/>
    </location>
</feature>
<accession>A0ABP1G7A6</accession>
<gene>
    <name evidence="2" type="primary">g11033</name>
    <name evidence="2" type="ORF">VP750_LOCUS9888</name>
</gene>
<feature type="region of interest" description="Disordered" evidence="1">
    <location>
        <begin position="111"/>
        <end position="133"/>
    </location>
</feature>
<comment type="caution">
    <text evidence="2">The sequence shown here is derived from an EMBL/GenBank/DDBJ whole genome shotgun (WGS) entry which is preliminary data.</text>
</comment>
<dbReference type="EMBL" id="CAXHTA020000017">
    <property type="protein sequence ID" value="CAL5227982.1"/>
    <property type="molecule type" value="Genomic_DNA"/>
</dbReference>
<keyword evidence="3" id="KW-1185">Reference proteome</keyword>
<evidence type="ECO:0000256" key="1">
    <source>
        <dbReference type="SAM" id="MobiDB-lite"/>
    </source>
</evidence>